<feature type="transmembrane region" description="Helical" evidence="3">
    <location>
        <begin position="39"/>
        <end position="57"/>
    </location>
</feature>
<dbReference type="Gene3D" id="1.20.120.1760">
    <property type="match status" value="1"/>
</dbReference>
<dbReference type="EMBL" id="DSGB01000004">
    <property type="protein sequence ID" value="HER96041.1"/>
    <property type="molecule type" value="Genomic_DNA"/>
</dbReference>
<feature type="transmembrane region" description="Helical" evidence="3">
    <location>
        <begin position="96"/>
        <end position="113"/>
    </location>
</feature>
<reference evidence="4" key="1">
    <citation type="journal article" date="2020" name="mSystems">
        <title>Genome- and Community-Level Interaction Insights into Carbon Utilization and Element Cycling Functions of Hydrothermarchaeota in Hydrothermal Sediment.</title>
        <authorList>
            <person name="Zhou Z."/>
            <person name="Liu Y."/>
            <person name="Xu W."/>
            <person name="Pan J."/>
            <person name="Luo Z.H."/>
            <person name="Li M."/>
        </authorList>
    </citation>
    <scope>NUCLEOTIDE SEQUENCE [LARGE SCALE GENOMIC DNA]</scope>
    <source>
        <strain evidence="4">SpSt-143</strain>
    </source>
</reference>
<evidence type="ECO:0000256" key="3">
    <source>
        <dbReference type="SAM" id="Phobius"/>
    </source>
</evidence>
<evidence type="ECO:0000313" key="4">
    <source>
        <dbReference type="EMBL" id="HER96041.1"/>
    </source>
</evidence>
<dbReference type="GO" id="GO:0008654">
    <property type="term" value="P:phospholipid biosynthetic process"/>
    <property type="evidence" value="ECO:0007669"/>
    <property type="project" value="InterPro"/>
</dbReference>
<feature type="transmembrane region" description="Helical" evidence="3">
    <location>
        <begin position="242"/>
        <end position="260"/>
    </location>
</feature>
<gene>
    <name evidence="4" type="ORF">ENO59_05935</name>
</gene>
<feature type="transmembrane region" description="Helical" evidence="3">
    <location>
        <begin position="125"/>
        <end position="144"/>
    </location>
</feature>
<dbReference type="InterPro" id="IPR043130">
    <property type="entry name" value="CDP-OH_PTrfase_TM_dom"/>
</dbReference>
<evidence type="ECO:0000256" key="2">
    <source>
        <dbReference type="RuleBase" id="RU003750"/>
    </source>
</evidence>
<protein>
    <submittedName>
        <fullName evidence="4">CDP-alcohol phosphatidyltransferase family protein</fullName>
    </submittedName>
</protein>
<organism evidence="4">
    <name type="scientific">Rhodothermus marinus</name>
    <name type="common">Rhodothermus obamensis</name>
    <dbReference type="NCBI Taxonomy" id="29549"/>
    <lineage>
        <taxon>Bacteria</taxon>
        <taxon>Pseudomonadati</taxon>
        <taxon>Rhodothermota</taxon>
        <taxon>Rhodothermia</taxon>
        <taxon>Rhodothermales</taxon>
        <taxon>Rhodothermaceae</taxon>
        <taxon>Rhodothermus</taxon>
    </lineage>
</organism>
<feature type="transmembrane region" description="Helical" evidence="3">
    <location>
        <begin position="214"/>
        <end position="236"/>
    </location>
</feature>
<keyword evidence="3" id="KW-0472">Membrane</keyword>
<dbReference type="InterPro" id="IPR048254">
    <property type="entry name" value="CDP_ALCOHOL_P_TRANSF_CS"/>
</dbReference>
<dbReference type="InterPro" id="IPR000462">
    <property type="entry name" value="CDP-OH_P_trans"/>
</dbReference>
<dbReference type="GO" id="GO:0016020">
    <property type="term" value="C:membrane"/>
    <property type="evidence" value="ECO:0007669"/>
    <property type="project" value="InterPro"/>
</dbReference>
<accession>A0A7V2B0H3</accession>
<dbReference type="PROSITE" id="PS00379">
    <property type="entry name" value="CDP_ALCOHOL_P_TRANSF"/>
    <property type="match status" value="1"/>
</dbReference>
<dbReference type="AlphaFoldDB" id="A0A7V2B0H3"/>
<name>A0A7V2B0H3_RHOMR</name>
<evidence type="ECO:0000256" key="1">
    <source>
        <dbReference type="ARBA" id="ARBA00022679"/>
    </source>
</evidence>
<keyword evidence="3" id="KW-0812">Transmembrane</keyword>
<keyword evidence="3" id="KW-1133">Transmembrane helix</keyword>
<keyword evidence="1 2" id="KW-0808">Transferase</keyword>
<sequence>MPDAAKLPPLWAFRDVSAYGLRWVHRAALHLAPTRLRPVHVTLLFLVTGLLSAKLAAQNRRRAERTAAVLLILKHLLDGLDGALARLQRPSRMGRYLDSVADFMVSAALFGAFARRRGGRGRDWLGGGLGLLAHLLQVSVYNYYYVLYRHRRGGEATSLLDERKARPYPWDPPGLTPLLHRVYLCLYGWQDRLIACLDRVLTTAAIPPLPSRTFMTALSSLGLGAQLAVMATFMALGQTARLPFMFIGPYLAWTALLLGWRRREARCHALIQSG</sequence>
<dbReference type="GO" id="GO:0016780">
    <property type="term" value="F:phosphotransferase activity, for other substituted phosphate groups"/>
    <property type="evidence" value="ECO:0007669"/>
    <property type="project" value="InterPro"/>
</dbReference>
<comment type="caution">
    <text evidence="4">The sequence shown here is derived from an EMBL/GenBank/DDBJ whole genome shotgun (WGS) entry which is preliminary data.</text>
</comment>
<proteinExistence type="inferred from homology"/>
<dbReference type="Pfam" id="PF01066">
    <property type="entry name" value="CDP-OH_P_transf"/>
    <property type="match status" value="1"/>
</dbReference>
<comment type="similarity">
    <text evidence="2">Belongs to the CDP-alcohol phosphatidyltransferase class-I family.</text>
</comment>